<feature type="transmembrane region" description="Helical" evidence="2">
    <location>
        <begin position="107"/>
        <end position="131"/>
    </location>
</feature>
<evidence type="ECO:0000256" key="1">
    <source>
        <dbReference type="SAM" id="MobiDB-lite"/>
    </source>
</evidence>
<organism evidence="3 4">
    <name type="scientific">Mucor plumbeus</name>
    <dbReference type="NCBI Taxonomy" id="97098"/>
    <lineage>
        <taxon>Eukaryota</taxon>
        <taxon>Fungi</taxon>
        <taxon>Fungi incertae sedis</taxon>
        <taxon>Mucoromycota</taxon>
        <taxon>Mucoromycotina</taxon>
        <taxon>Mucoromycetes</taxon>
        <taxon>Mucorales</taxon>
        <taxon>Mucorineae</taxon>
        <taxon>Mucoraceae</taxon>
        <taxon>Mucor</taxon>
    </lineage>
</organism>
<protein>
    <recommendedName>
        <fullName evidence="5">MARVEL domain-containing protein</fullName>
    </recommendedName>
</protein>
<evidence type="ECO:0000313" key="3">
    <source>
        <dbReference type="EMBL" id="KAG2205446.1"/>
    </source>
</evidence>
<dbReference type="EMBL" id="JAEPRC010000174">
    <property type="protein sequence ID" value="KAG2205446.1"/>
    <property type="molecule type" value="Genomic_DNA"/>
</dbReference>
<reference evidence="3" key="1">
    <citation type="submission" date="2020-12" db="EMBL/GenBank/DDBJ databases">
        <title>Metabolic potential, ecology and presence of endohyphal bacteria is reflected in genomic diversity of Mucoromycotina.</title>
        <authorList>
            <person name="Muszewska A."/>
            <person name="Okrasinska A."/>
            <person name="Steczkiewicz K."/>
            <person name="Drgas O."/>
            <person name="Orlowska M."/>
            <person name="Perlinska-Lenart U."/>
            <person name="Aleksandrzak-Piekarczyk T."/>
            <person name="Szatraj K."/>
            <person name="Zielenkiewicz U."/>
            <person name="Pilsyk S."/>
            <person name="Malc E."/>
            <person name="Mieczkowski P."/>
            <person name="Kruszewska J.S."/>
            <person name="Biernat P."/>
            <person name="Pawlowska J."/>
        </authorList>
    </citation>
    <scope>NUCLEOTIDE SEQUENCE</scope>
    <source>
        <strain evidence="3">CBS 226.32</strain>
    </source>
</reference>
<sequence>MNAWNTESGEKIQVTSSPDPLNAWESNKQELPSADQPLHAASASIDIPSPSHVVPELSSSKSTSGKPSLPRFILRIWQFFAAIGAFGFQVGASPYSEEPVPFGKLGLLYYGYVVCWLSIVWSSFNIFVYLTRRFGKGNKIKRFVSTLLDLVLAALFGVCVFYEIATYRCKPGMHNGW</sequence>
<dbReference type="OrthoDB" id="3253553at2759"/>
<keyword evidence="2" id="KW-1133">Transmembrane helix</keyword>
<comment type="caution">
    <text evidence="3">The sequence shown here is derived from an EMBL/GenBank/DDBJ whole genome shotgun (WGS) entry which is preliminary data.</text>
</comment>
<proteinExistence type="predicted"/>
<feature type="region of interest" description="Disordered" evidence="1">
    <location>
        <begin position="1"/>
        <end position="38"/>
    </location>
</feature>
<keyword evidence="2" id="KW-0812">Transmembrane</keyword>
<accession>A0A8H7V0E2</accession>
<dbReference type="Proteomes" id="UP000650833">
    <property type="component" value="Unassembled WGS sequence"/>
</dbReference>
<evidence type="ECO:0008006" key="5">
    <source>
        <dbReference type="Google" id="ProtNLM"/>
    </source>
</evidence>
<evidence type="ECO:0000313" key="4">
    <source>
        <dbReference type="Proteomes" id="UP000650833"/>
    </source>
</evidence>
<keyword evidence="4" id="KW-1185">Reference proteome</keyword>
<evidence type="ECO:0000256" key="2">
    <source>
        <dbReference type="SAM" id="Phobius"/>
    </source>
</evidence>
<keyword evidence="2" id="KW-0472">Membrane</keyword>
<name>A0A8H7V0E2_9FUNG</name>
<dbReference type="AlphaFoldDB" id="A0A8H7V0E2"/>
<feature type="compositionally biased region" description="Polar residues" evidence="1">
    <location>
        <begin position="1"/>
        <end position="30"/>
    </location>
</feature>
<gene>
    <name evidence="3" type="ORF">INT46_007657</name>
</gene>
<feature type="transmembrane region" description="Helical" evidence="2">
    <location>
        <begin position="143"/>
        <end position="165"/>
    </location>
</feature>
<feature type="transmembrane region" description="Helical" evidence="2">
    <location>
        <begin position="76"/>
        <end position="95"/>
    </location>
</feature>